<feature type="transmembrane region" description="Helical" evidence="1">
    <location>
        <begin position="12"/>
        <end position="34"/>
    </location>
</feature>
<evidence type="ECO:0000313" key="4">
    <source>
        <dbReference type="Proteomes" id="UP000054985"/>
    </source>
</evidence>
<name>A0A378JTX7_9GAMM</name>
<dbReference type="STRING" id="39962.Lmor_2075"/>
<feature type="transmembrane region" description="Helical" evidence="1">
    <location>
        <begin position="142"/>
        <end position="166"/>
    </location>
</feature>
<organism evidence="3 5">
    <name type="scientific">Legionella moravica</name>
    <dbReference type="NCBI Taxonomy" id="39962"/>
    <lineage>
        <taxon>Bacteria</taxon>
        <taxon>Pseudomonadati</taxon>
        <taxon>Pseudomonadota</taxon>
        <taxon>Gammaproteobacteria</taxon>
        <taxon>Legionellales</taxon>
        <taxon>Legionellaceae</taxon>
        <taxon>Legionella</taxon>
    </lineage>
</organism>
<reference evidence="2 4" key="1">
    <citation type="submission" date="2015-11" db="EMBL/GenBank/DDBJ databases">
        <title>Genomic analysis of 38 Legionella species identifies large and diverse effector repertoires.</title>
        <authorList>
            <person name="Burstein D."/>
            <person name="Amaro F."/>
            <person name="Zusman T."/>
            <person name="Lifshitz Z."/>
            <person name="Cohen O."/>
            <person name="Gilbert J.A."/>
            <person name="Pupko T."/>
            <person name="Shuman H.A."/>
            <person name="Segal G."/>
        </authorList>
    </citation>
    <scope>NUCLEOTIDE SEQUENCE [LARGE SCALE GENOMIC DNA]</scope>
    <source>
        <strain evidence="2 4">ATCC 43877</strain>
    </source>
</reference>
<feature type="transmembrane region" description="Helical" evidence="1">
    <location>
        <begin position="64"/>
        <end position="84"/>
    </location>
</feature>
<evidence type="ECO:0000313" key="2">
    <source>
        <dbReference type="EMBL" id="KTD32646.1"/>
    </source>
</evidence>
<dbReference type="InterPro" id="IPR021354">
    <property type="entry name" value="DUF2975"/>
</dbReference>
<feature type="transmembrane region" description="Helical" evidence="1">
    <location>
        <begin position="104"/>
        <end position="122"/>
    </location>
</feature>
<sequence length="180" mass="20539">MHKIKRTSHILSLFFQTLSWALPLGVTYLILFHLETMLQWGAWHSIFSGDLVENPSQISLTHRFIILAIELVPITITVLICRQLARLFRLYEQGALFEEENIKLIKNISIFMIFGEFIQLIYQPLITAALTFNNPVGKRLISITLGSTNATTLITAFIILLASWIVKEANRLKTDAQLTI</sequence>
<dbReference type="AlphaFoldDB" id="A0A378JTX7"/>
<keyword evidence="4" id="KW-1185">Reference proteome</keyword>
<dbReference type="Proteomes" id="UP000254040">
    <property type="component" value="Unassembled WGS sequence"/>
</dbReference>
<evidence type="ECO:0000256" key="1">
    <source>
        <dbReference type="SAM" id="Phobius"/>
    </source>
</evidence>
<proteinExistence type="predicted"/>
<protein>
    <submittedName>
        <fullName evidence="3">Protein of uncharacterized function (DUF2975)</fullName>
    </submittedName>
</protein>
<evidence type="ECO:0000313" key="5">
    <source>
        <dbReference type="Proteomes" id="UP000254040"/>
    </source>
</evidence>
<dbReference type="EMBL" id="UGOG01000001">
    <property type="protein sequence ID" value="STX61470.1"/>
    <property type="molecule type" value="Genomic_DNA"/>
</dbReference>
<keyword evidence="1" id="KW-0812">Transmembrane</keyword>
<dbReference type="OrthoDB" id="8479187at2"/>
<evidence type="ECO:0000313" key="3">
    <source>
        <dbReference type="EMBL" id="STX61470.1"/>
    </source>
</evidence>
<dbReference type="EMBL" id="LNYN01000027">
    <property type="protein sequence ID" value="KTD32646.1"/>
    <property type="molecule type" value="Genomic_DNA"/>
</dbReference>
<keyword evidence="1" id="KW-1133">Transmembrane helix</keyword>
<dbReference type="Pfam" id="PF11188">
    <property type="entry name" value="DUF2975"/>
    <property type="match status" value="1"/>
</dbReference>
<dbReference type="RefSeq" id="WP_028383640.1">
    <property type="nucleotide sequence ID" value="NZ_CAAAJG010000037.1"/>
</dbReference>
<keyword evidence="1" id="KW-0472">Membrane</keyword>
<dbReference type="Proteomes" id="UP000054985">
    <property type="component" value="Unassembled WGS sequence"/>
</dbReference>
<gene>
    <name evidence="2" type="ORF">Lmor_2075</name>
    <name evidence="3" type="ORF">NCTC12239_00385</name>
</gene>
<reference evidence="3 5" key="2">
    <citation type="submission" date="2018-06" db="EMBL/GenBank/DDBJ databases">
        <authorList>
            <consortium name="Pathogen Informatics"/>
            <person name="Doyle S."/>
        </authorList>
    </citation>
    <scope>NUCLEOTIDE SEQUENCE [LARGE SCALE GENOMIC DNA]</scope>
    <source>
        <strain evidence="3 5">NCTC12239</strain>
    </source>
</reference>
<accession>A0A378JTX7</accession>